<feature type="compositionally biased region" description="Basic and acidic residues" evidence="1">
    <location>
        <begin position="263"/>
        <end position="272"/>
    </location>
</feature>
<feature type="region of interest" description="Disordered" evidence="1">
    <location>
        <begin position="220"/>
        <end position="272"/>
    </location>
</feature>
<feature type="region of interest" description="Disordered" evidence="1">
    <location>
        <begin position="115"/>
        <end position="159"/>
    </location>
</feature>
<evidence type="ECO:0000259" key="2">
    <source>
        <dbReference type="PROSITE" id="PS50846"/>
    </source>
</evidence>
<dbReference type="InterPro" id="IPR036163">
    <property type="entry name" value="HMA_dom_sf"/>
</dbReference>
<name>W9S929_9ROSA</name>
<dbReference type="PROSITE" id="PS50846">
    <property type="entry name" value="HMA_2"/>
    <property type="match status" value="2"/>
</dbReference>
<dbReference type="STRING" id="981085.W9S929"/>
<protein>
    <recommendedName>
        <fullName evidence="2">HMA domain-containing protein</fullName>
    </recommendedName>
</protein>
<dbReference type="GO" id="GO:0046872">
    <property type="term" value="F:metal ion binding"/>
    <property type="evidence" value="ECO:0007669"/>
    <property type="project" value="InterPro"/>
</dbReference>
<dbReference type="PANTHER" id="PTHR46413:SF2">
    <property type="entry name" value="HEAVY METAL-ASSOCIATED ISOPRENYLATED PLANT PROTEIN 3"/>
    <property type="match status" value="1"/>
</dbReference>
<proteinExistence type="predicted"/>
<dbReference type="InterPro" id="IPR044594">
    <property type="entry name" value="HIPP01/3/5/6"/>
</dbReference>
<dbReference type="CDD" id="cd00371">
    <property type="entry name" value="HMA"/>
    <property type="match status" value="2"/>
</dbReference>
<dbReference type="Proteomes" id="UP000030645">
    <property type="component" value="Unassembled WGS sequence"/>
</dbReference>
<keyword evidence="4" id="KW-1185">Reference proteome</keyword>
<dbReference type="InterPro" id="IPR006121">
    <property type="entry name" value="HMA_dom"/>
</dbReference>
<evidence type="ECO:0000313" key="3">
    <source>
        <dbReference type="EMBL" id="EXC31781.1"/>
    </source>
</evidence>
<dbReference type="eggNOG" id="KOG1603">
    <property type="taxonomic scope" value="Eukaryota"/>
</dbReference>
<feature type="compositionally biased region" description="Gly residues" evidence="1">
    <location>
        <begin position="241"/>
        <end position="262"/>
    </location>
</feature>
<dbReference type="SUPFAM" id="SSF55008">
    <property type="entry name" value="HMA, heavy metal-associated domain"/>
    <property type="match status" value="2"/>
</dbReference>
<feature type="compositionally biased region" description="Basic and acidic residues" evidence="1">
    <location>
        <begin position="220"/>
        <end position="240"/>
    </location>
</feature>
<dbReference type="AlphaFoldDB" id="W9S929"/>
<dbReference type="Gene3D" id="3.30.70.100">
    <property type="match status" value="2"/>
</dbReference>
<feature type="domain" description="HMA" evidence="2">
    <location>
        <begin position="54"/>
        <end position="117"/>
    </location>
</feature>
<sequence>MGQMVETVGHTDKFLGIVDMDHKFGYNISDKYKKNGGEKKKNGDGGDKKKEDNSLTVVLKVDMHCEGCATKIVKTVKSFDGVDDAKAEFAANKLTVVGKVDPSKLREMLAVKTKKKVDLISPQPSKKDDNKNDNKKKTDENDNKKKPDEKKPKDKEPPVTTAVLKLRLHCQGCIGKIRKTVTKTKGFNDMSIDEQKELVTVIGSMDMKALAESLQEKLKRPVEIVPPKKEKDGGEKDGGKADNGGGGKKKGGGGGGGGGDGGQKAEGDGGKMEESRMEYMGQPLFGYGYGPGPGFGYAYPPGPGFGSAYPPGPGFGSAYPPGYVGEQLHAPQVFSDENPNACSVM</sequence>
<reference evidence="4" key="1">
    <citation type="submission" date="2013-01" db="EMBL/GenBank/DDBJ databases">
        <title>Draft Genome Sequence of a Mulberry Tree, Morus notabilis C.K. Schneid.</title>
        <authorList>
            <person name="He N."/>
            <person name="Zhao S."/>
        </authorList>
    </citation>
    <scope>NUCLEOTIDE SEQUENCE</scope>
</reference>
<gene>
    <name evidence="3" type="ORF">L484_020605</name>
</gene>
<dbReference type="EMBL" id="KE346271">
    <property type="protein sequence ID" value="EXC31781.1"/>
    <property type="molecule type" value="Genomic_DNA"/>
</dbReference>
<dbReference type="Pfam" id="PF00403">
    <property type="entry name" value="HMA"/>
    <property type="match status" value="2"/>
</dbReference>
<evidence type="ECO:0000256" key="1">
    <source>
        <dbReference type="SAM" id="MobiDB-lite"/>
    </source>
</evidence>
<evidence type="ECO:0000313" key="4">
    <source>
        <dbReference type="Proteomes" id="UP000030645"/>
    </source>
</evidence>
<feature type="domain" description="HMA" evidence="2">
    <location>
        <begin position="159"/>
        <end position="222"/>
    </location>
</feature>
<feature type="compositionally biased region" description="Basic and acidic residues" evidence="1">
    <location>
        <begin position="125"/>
        <end position="157"/>
    </location>
</feature>
<accession>W9S929</accession>
<organism evidence="3 4">
    <name type="scientific">Morus notabilis</name>
    <dbReference type="NCBI Taxonomy" id="981085"/>
    <lineage>
        <taxon>Eukaryota</taxon>
        <taxon>Viridiplantae</taxon>
        <taxon>Streptophyta</taxon>
        <taxon>Embryophyta</taxon>
        <taxon>Tracheophyta</taxon>
        <taxon>Spermatophyta</taxon>
        <taxon>Magnoliopsida</taxon>
        <taxon>eudicotyledons</taxon>
        <taxon>Gunneridae</taxon>
        <taxon>Pentapetalae</taxon>
        <taxon>rosids</taxon>
        <taxon>fabids</taxon>
        <taxon>Rosales</taxon>
        <taxon>Moraceae</taxon>
        <taxon>Moreae</taxon>
        <taxon>Morus</taxon>
    </lineage>
</organism>
<dbReference type="PANTHER" id="PTHR46413">
    <property type="entry name" value="HEAVY METAL-ASSOCIATED ISOPRENYLATED PLANT PROTEIN 6"/>
    <property type="match status" value="1"/>
</dbReference>